<dbReference type="Pfam" id="PF13614">
    <property type="entry name" value="AAA_31"/>
    <property type="match status" value="1"/>
</dbReference>
<dbReference type="InterPro" id="IPR027417">
    <property type="entry name" value="P-loop_NTPase"/>
</dbReference>
<feature type="domain" description="AAA" evidence="1">
    <location>
        <begin position="3"/>
        <end position="174"/>
    </location>
</feature>
<dbReference type="EMBL" id="FOBI01000031">
    <property type="protein sequence ID" value="SEL89893.1"/>
    <property type="molecule type" value="Genomic_DNA"/>
</dbReference>
<dbReference type="STRING" id="641665.GCA_002104455_02234"/>
<name>A0A1H7TZ12_9GAMM</name>
<dbReference type="PANTHER" id="PTHR13696">
    <property type="entry name" value="P-LOOP CONTAINING NUCLEOSIDE TRIPHOSPHATE HYDROLASE"/>
    <property type="match status" value="1"/>
</dbReference>
<dbReference type="Proteomes" id="UP000199297">
    <property type="component" value="Unassembled WGS sequence"/>
</dbReference>
<protein>
    <submittedName>
        <fullName evidence="2">Chromosome partitioning protein</fullName>
    </submittedName>
</protein>
<dbReference type="SUPFAM" id="SSF52540">
    <property type="entry name" value="P-loop containing nucleoside triphosphate hydrolases"/>
    <property type="match status" value="1"/>
</dbReference>
<dbReference type="InterPro" id="IPR025669">
    <property type="entry name" value="AAA_dom"/>
</dbReference>
<keyword evidence="3" id="KW-1185">Reference proteome</keyword>
<evidence type="ECO:0000259" key="1">
    <source>
        <dbReference type="Pfam" id="PF13614"/>
    </source>
</evidence>
<dbReference type="PIRSF" id="PIRSF009320">
    <property type="entry name" value="Nuc_binding_HP_1000"/>
    <property type="match status" value="1"/>
</dbReference>
<evidence type="ECO:0000313" key="2">
    <source>
        <dbReference type="EMBL" id="SEL89893.1"/>
    </source>
</evidence>
<dbReference type="CDD" id="cd02042">
    <property type="entry name" value="ParAB_family"/>
    <property type="match status" value="1"/>
</dbReference>
<dbReference type="Gene3D" id="3.40.50.300">
    <property type="entry name" value="P-loop containing nucleotide triphosphate hydrolases"/>
    <property type="match status" value="1"/>
</dbReference>
<dbReference type="InterPro" id="IPR050678">
    <property type="entry name" value="DNA_Partitioning_ATPase"/>
</dbReference>
<dbReference type="AlphaFoldDB" id="A0A1H7TZ12"/>
<dbReference type="PANTHER" id="PTHR13696:SF99">
    <property type="entry name" value="COBYRINIC ACID AC-DIAMIDE SYNTHASE"/>
    <property type="match status" value="1"/>
</dbReference>
<dbReference type="OrthoDB" id="9815116at2"/>
<accession>A0A1H7TZ12</accession>
<dbReference type="RefSeq" id="WP_085286167.1">
    <property type="nucleotide sequence ID" value="NZ_FOBI01000031.1"/>
</dbReference>
<evidence type="ECO:0000313" key="3">
    <source>
        <dbReference type="Proteomes" id="UP000199297"/>
    </source>
</evidence>
<reference evidence="3" key="1">
    <citation type="submission" date="2016-10" db="EMBL/GenBank/DDBJ databases">
        <authorList>
            <person name="Varghese N."/>
            <person name="Submissions S."/>
        </authorList>
    </citation>
    <scope>NUCLEOTIDE SEQUENCE [LARGE SCALE GENOMIC DNA]</scope>
    <source>
        <strain evidence="3">CGMCC 1.9127</strain>
    </source>
</reference>
<organism evidence="2 3">
    <name type="scientific">Colwellia chukchiensis</name>
    <dbReference type="NCBI Taxonomy" id="641665"/>
    <lineage>
        <taxon>Bacteria</taxon>
        <taxon>Pseudomonadati</taxon>
        <taxon>Pseudomonadota</taxon>
        <taxon>Gammaproteobacteria</taxon>
        <taxon>Alteromonadales</taxon>
        <taxon>Colwelliaceae</taxon>
        <taxon>Colwellia</taxon>
    </lineage>
</organism>
<gene>
    <name evidence="2" type="ORF">SAMN05216262_1313</name>
</gene>
<proteinExistence type="predicted"/>
<sequence length="267" mass="29941">MTDIIGLANSKGGVAKTTSCLAIGTCLAELGYSTLLMDLDHQANLSDDVERGDEDYTITDLFEDPKFDLNQCVYPAMSQGKEIPNLDVVPADITLATTARSAERHIHRHQILSDGIKKLKKNYDFILIDCRPAIDLSIECAFLVADLLIVPVDMDRRATKGILDLFETVKEVKRVEDFNYLLVKTKVDTRNKIMLRSTDDRIEQLGLKAAKAQARTTELYKQATDNKVPVTHFAPNSRAHDDYKAITNEILDEMKIKGPRFEVEVVV</sequence>